<dbReference type="AlphaFoldDB" id="A0AAV5WG18"/>
<comment type="caution">
    <text evidence="2">The sequence shown here is derived from an EMBL/GenBank/DDBJ whole genome shotgun (WGS) entry which is preliminary data.</text>
</comment>
<proteinExistence type="predicted"/>
<organism evidence="2 3">
    <name type="scientific">Pristionchus fissidentatus</name>
    <dbReference type="NCBI Taxonomy" id="1538716"/>
    <lineage>
        <taxon>Eukaryota</taxon>
        <taxon>Metazoa</taxon>
        <taxon>Ecdysozoa</taxon>
        <taxon>Nematoda</taxon>
        <taxon>Chromadorea</taxon>
        <taxon>Rhabditida</taxon>
        <taxon>Rhabditina</taxon>
        <taxon>Diplogasteromorpha</taxon>
        <taxon>Diplogasteroidea</taxon>
        <taxon>Neodiplogasteridae</taxon>
        <taxon>Pristionchus</taxon>
    </lineage>
</organism>
<accession>A0AAV5WG18</accession>
<gene>
    <name evidence="2" type="ORF">PFISCL1PPCAC_22483</name>
</gene>
<reference evidence="2" key="1">
    <citation type="submission" date="2023-10" db="EMBL/GenBank/DDBJ databases">
        <title>Genome assembly of Pristionchus species.</title>
        <authorList>
            <person name="Yoshida K."/>
            <person name="Sommer R.J."/>
        </authorList>
    </citation>
    <scope>NUCLEOTIDE SEQUENCE</scope>
    <source>
        <strain evidence="2">RS5133</strain>
    </source>
</reference>
<feature type="region of interest" description="Disordered" evidence="1">
    <location>
        <begin position="35"/>
        <end position="61"/>
    </location>
</feature>
<evidence type="ECO:0000256" key="1">
    <source>
        <dbReference type="SAM" id="MobiDB-lite"/>
    </source>
</evidence>
<dbReference type="EMBL" id="BTSY01000006">
    <property type="protein sequence ID" value="GMT31186.1"/>
    <property type="molecule type" value="Genomic_DNA"/>
</dbReference>
<feature type="compositionally biased region" description="Basic and acidic residues" evidence="1">
    <location>
        <begin position="154"/>
        <end position="170"/>
    </location>
</feature>
<evidence type="ECO:0000313" key="3">
    <source>
        <dbReference type="Proteomes" id="UP001432322"/>
    </source>
</evidence>
<feature type="region of interest" description="Disordered" evidence="1">
    <location>
        <begin position="215"/>
        <end position="235"/>
    </location>
</feature>
<feature type="compositionally biased region" description="Low complexity" evidence="1">
    <location>
        <begin position="223"/>
        <end position="233"/>
    </location>
</feature>
<evidence type="ECO:0000313" key="2">
    <source>
        <dbReference type="EMBL" id="GMT31186.1"/>
    </source>
</evidence>
<sequence length="243" mass="27442">MDNKSTKELINVDATKSEEKEKKFRIPKVAVHGVKKQRVTSTTTPCIPRSQMPRSEVAEECKKRKIDEEKERAQCGIERATVPPKPKGLNAMLKKYVEEMERASEVPCQEEIAPATSASVVESRPPPPSSFSSSSMEQMVKDFLVNRVVAQSHQQEDPEIERSLDEKSTKFDTLSSPATLSSSHIEQMVKEFFSHGSGTQWNLQREAQMQRVPINTRTRFDSPHSPSSSCSSSRMEQIVKNYI</sequence>
<feature type="non-terminal residue" evidence="2">
    <location>
        <position position="243"/>
    </location>
</feature>
<protein>
    <submittedName>
        <fullName evidence="2">Uncharacterized protein</fullName>
    </submittedName>
</protein>
<dbReference type="Proteomes" id="UP001432322">
    <property type="component" value="Unassembled WGS sequence"/>
</dbReference>
<name>A0AAV5WG18_9BILA</name>
<keyword evidence="3" id="KW-1185">Reference proteome</keyword>
<feature type="region of interest" description="Disordered" evidence="1">
    <location>
        <begin position="149"/>
        <end position="178"/>
    </location>
</feature>
<feature type="region of interest" description="Disordered" evidence="1">
    <location>
        <begin position="104"/>
        <end position="137"/>
    </location>
</feature>